<gene>
    <name evidence="1" type="ORF">ANN_05165</name>
</gene>
<protein>
    <submittedName>
        <fullName evidence="1">Uncharacterized protein</fullName>
    </submittedName>
</protein>
<name>A0ABQ8TC50_PERAM</name>
<organism evidence="1 2">
    <name type="scientific">Periplaneta americana</name>
    <name type="common">American cockroach</name>
    <name type="synonym">Blatta americana</name>
    <dbReference type="NCBI Taxonomy" id="6978"/>
    <lineage>
        <taxon>Eukaryota</taxon>
        <taxon>Metazoa</taxon>
        <taxon>Ecdysozoa</taxon>
        <taxon>Arthropoda</taxon>
        <taxon>Hexapoda</taxon>
        <taxon>Insecta</taxon>
        <taxon>Pterygota</taxon>
        <taxon>Neoptera</taxon>
        <taxon>Polyneoptera</taxon>
        <taxon>Dictyoptera</taxon>
        <taxon>Blattodea</taxon>
        <taxon>Blattoidea</taxon>
        <taxon>Blattidae</taxon>
        <taxon>Blattinae</taxon>
        <taxon>Periplaneta</taxon>
    </lineage>
</organism>
<dbReference type="PANTHER" id="PTHR47326:SF1">
    <property type="entry name" value="HTH PSQ-TYPE DOMAIN-CONTAINING PROTEIN"/>
    <property type="match status" value="1"/>
</dbReference>
<proteinExistence type="predicted"/>
<evidence type="ECO:0000313" key="2">
    <source>
        <dbReference type="Proteomes" id="UP001148838"/>
    </source>
</evidence>
<reference evidence="1 2" key="1">
    <citation type="journal article" date="2022" name="Allergy">
        <title>Genome assembly and annotation of Periplaneta americana reveal a comprehensive cockroach allergen profile.</title>
        <authorList>
            <person name="Wang L."/>
            <person name="Xiong Q."/>
            <person name="Saelim N."/>
            <person name="Wang L."/>
            <person name="Nong W."/>
            <person name="Wan A.T."/>
            <person name="Shi M."/>
            <person name="Liu X."/>
            <person name="Cao Q."/>
            <person name="Hui J.H.L."/>
            <person name="Sookrung N."/>
            <person name="Leung T.F."/>
            <person name="Tungtrongchitr A."/>
            <person name="Tsui S.K.W."/>
        </authorList>
    </citation>
    <scope>NUCLEOTIDE SEQUENCE [LARGE SCALE GENOMIC DNA]</scope>
    <source>
        <strain evidence="1">PWHHKU_190912</strain>
    </source>
</reference>
<dbReference type="PANTHER" id="PTHR47326">
    <property type="entry name" value="TRANSPOSABLE ELEMENT TC3 TRANSPOSASE-LIKE PROTEIN"/>
    <property type="match status" value="1"/>
</dbReference>
<sequence length="250" mass="28517">MGSSYLLAWPPNSQDLTPPDFFVQNFVKDIVYSQKPRNIDDLKVKITQAFQQITPLMLQRTWVELHHHYEMCGYCIFTITYCYNSISEIFGADNNKGLDASHVIARSHWLASHYLAESVVDTSACISWLRDCIQRRVHYYSSIASSICAVYEQTTAVQLVTDARRKELRQPSYYRAASRSRWGKSGCDVGKQTVPVRKYDSILKALSSLENANIFLERTILSNSVLLTICGLGSVWSWNFLSRRGGSEVH</sequence>
<dbReference type="EMBL" id="JAJSOF020000013">
    <property type="protein sequence ID" value="KAJ4443493.1"/>
    <property type="molecule type" value="Genomic_DNA"/>
</dbReference>
<keyword evidence="2" id="KW-1185">Reference proteome</keyword>
<dbReference type="Gene3D" id="3.30.420.10">
    <property type="entry name" value="Ribonuclease H-like superfamily/Ribonuclease H"/>
    <property type="match status" value="1"/>
</dbReference>
<comment type="caution">
    <text evidence="1">The sequence shown here is derived from an EMBL/GenBank/DDBJ whole genome shotgun (WGS) entry which is preliminary data.</text>
</comment>
<dbReference type="InterPro" id="IPR036397">
    <property type="entry name" value="RNaseH_sf"/>
</dbReference>
<dbReference type="Proteomes" id="UP001148838">
    <property type="component" value="Unassembled WGS sequence"/>
</dbReference>
<accession>A0ABQ8TC50</accession>
<evidence type="ECO:0000313" key="1">
    <source>
        <dbReference type="EMBL" id="KAJ4443493.1"/>
    </source>
</evidence>